<evidence type="ECO:0000313" key="1">
    <source>
        <dbReference type="EMBL" id="QZE15158.1"/>
    </source>
</evidence>
<accession>A0AC61NHY6</accession>
<evidence type="ECO:0000313" key="2">
    <source>
        <dbReference type="Proteomes" id="UP000826212"/>
    </source>
</evidence>
<keyword evidence="2" id="KW-1185">Reference proteome</keyword>
<dbReference type="Proteomes" id="UP000826212">
    <property type="component" value="Chromosome"/>
</dbReference>
<sequence length="205" mass="24006">MEFLKLLHWKYIDNELDKLEYIPEPLMVEFKYKVLNSRINYSLQPFRILEISTNEIKNQIKAFVYNALPMEYSHVFVVTIPESITRDNIRDYIQHFSETNNVFDTTLKQFEESLTHWVEGMSSDELERWIQQQIYITLGVVLESARELGLVVHPVEEYDNSALDEILGLRAHAECSKLMLVVCGKKTDDDNFAASPFLNPIIEEL</sequence>
<dbReference type="EMBL" id="CP081303">
    <property type="protein sequence ID" value="QZE15158.1"/>
    <property type="molecule type" value="Genomic_DNA"/>
</dbReference>
<organism evidence="1 2">
    <name type="scientific">Halosquirtibacter laminarini</name>
    <dbReference type="NCBI Taxonomy" id="3374600"/>
    <lineage>
        <taxon>Bacteria</taxon>
        <taxon>Pseudomonadati</taxon>
        <taxon>Bacteroidota</taxon>
        <taxon>Bacteroidia</taxon>
        <taxon>Marinilabiliales</taxon>
        <taxon>Prolixibacteraceae</taxon>
        <taxon>Halosquirtibacter</taxon>
    </lineage>
</organism>
<name>A0AC61NHY6_9BACT</name>
<gene>
    <name evidence="1" type="ORF">K4L44_04820</name>
</gene>
<reference evidence="1" key="1">
    <citation type="submission" date="2021-08" db="EMBL/GenBank/DDBJ databases">
        <title>Novel anaerobic bacterium isolated from sea squirt in East Sea, Republic of Korea.</title>
        <authorList>
            <person name="Nguyen T.H."/>
            <person name="Li Z."/>
            <person name="Lee Y.-J."/>
            <person name="Ko J."/>
            <person name="Kim S.-G."/>
        </authorList>
    </citation>
    <scope>NUCLEOTIDE SEQUENCE</scope>
    <source>
        <strain evidence="1">KCTC 25031</strain>
    </source>
</reference>
<protein>
    <submittedName>
        <fullName evidence="1">Uncharacterized protein</fullName>
    </submittedName>
</protein>
<proteinExistence type="predicted"/>